<dbReference type="STRING" id="2880.D7G369"/>
<dbReference type="EMBL" id="FN649734">
    <property type="protein sequence ID" value="CBJ26916.1"/>
    <property type="molecule type" value="Genomic_DNA"/>
</dbReference>
<evidence type="ECO:0000256" key="4">
    <source>
        <dbReference type="ARBA" id="ARBA00022605"/>
    </source>
</evidence>
<evidence type="ECO:0000256" key="1">
    <source>
        <dbReference type="ARBA" id="ARBA00005133"/>
    </source>
</evidence>
<keyword evidence="9" id="KW-1185">Reference proteome</keyword>
<dbReference type="NCBIfam" id="TIGR02129">
    <property type="entry name" value="hisA_euk"/>
    <property type="match status" value="1"/>
</dbReference>
<proteinExistence type="inferred from homology"/>
<dbReference type="GO" id="GO:0005737">
    <property type="term" value="C:cytoplasm"/>
    <property type="evidence" value="ECO:0007669"/>
    <property type="project" value="TreeGrafter"/>
</dbReference>
<evidence type="ECO:0000313" key="9">
    <source>
        <dbReference type="Proteomes" id="UP000002630"/>
    </source>
</evidence>
<dbReference type="InterPro" id="IPR011060">
    <property type="entry name" value="RibuloseP-bd_barrel"/>
</dbReference>
<dbReference type="FunFam" id="3.20.20.70:FF:000110">
    <property type="entry name" value="1-(5-phosphoribosyl)-5-[(5-phosphoribosylamino)methylideneamino] imidazole-4-carboxamide isomerase, chloroplastic"/>
    <property type="match status" value="1"/>
</dbReference>
<dbReference type="CDD" id="cd04723">
    <property type="entry name" value="HisA_HisF"/>
    <property type="match status" value="1"/>
</dbReference>
<evidence type="ECO:0000256" key="7">
    <source>
        <dbReference type="RuleBase" id="RU003657"/>
    </source>
</evidence>
<dbReference type="InterPro" id="IPR013785">
    <property type="entry name" value="Aldolase_TIM"/>
</dbReference>
<dbReference type="AlphaFoldDB" id="D7G369"/>
<keyword evidence="4 7" id="KW-0028">Amino-acid biosynthesis</keyword>
<evidence type="ECO:0000256" key="3">
    <source>
        <dbReference type="ARBA" id="ARBA00012550"/>
    </source>
</evidence>
<evidence type="ECO:0000256" key="6">
    <source>
        <dbReference type="ARBA" id="ARBA00023235"/>
    </source>
</evidence>
<dbReference type="Pfam" id="PF00977">
    <property type="entry name" value="His_biosynth"/>
    <property type="match status" value="1"/>
</dbReference>
<dbReference type="Proteomes" id="UP000002630">
    <property type="component" value="Linkage Group LG09"/>
</dbReference>
<reference evidence="8 9" key="1">
    <citation type="journal article" date="2010" name="Nature">
        <title>The Ectocarpus genome and the independent evolution of multicellularity in brown algae.</title>
        <authorList>
            <person name="Cock J.M."/>
            <person name="Sterck L."/>
            <person name="Rouze P."/>
            <person name="Scornet D."/>
            <person name="Allen A.E."/>
            <person name="Amoutzias G."/>
            <person name="Anthouard V."/>
            <person name="Artiguenave F."/>
            <person name="Aury J.M."/>
            <person name="Badger J.H."/>
            <person name="Beszteri B."/>
            <person name="Billiau K."/>
            <person name="Bonnet E."/>
            <person name="Bothwell J.H."/>
            <person name="Bowler C."/>
            <person name="Boyen C."/>
            <person name="Brownlee C."/>
            <person name="Carrano C.J."/>
            <person name="Charrier B."/>
            <person name="Cho G.Y."/>
            <person name="Coelho S.M."/>
            <person name="Collen J."/>
            <person name="Corre E."/>
            <person name="Da Silva C."/>
            <person name="Delage L."/>
            <person name="Delaroque N."/>
            <person name="Dittami S.M."/>
            <person name="Doulbeau S."/>
            <person name="Elias M."/>
            <person name="Farnham G."/>
            <person name="Gachon C.M."/>
            <person name="Gschloessl B."/>
            <person name="Heesch S."/>
            <person name="Jabbari K."/>
            <person name="Jubin C."/>
            <person name="Kawai H."/>
            <person name="Kimura K."/>
            <person name="Kloareg B."/>
            <person name="Kupper F.C."/>
            <person name="Lang D."/>
            <person name="Le Bail A."/>
            <person name="Leblanc C."/>
            <person name="Lerouge P."/>
            <person name="Lohr M."/>
            <person name="Lopez P.J."/>
            <person name="Martens C."/>
            <person name="Maumus F."/>
            <person name="Michel G."/>
            <person name="Miranda-Saavedra D."/>
            <person name="Morales J."/>
            <person name="Moreau H."/>
            <person name="Motomura T."/>
            <person name="Nagasato C."/>
            <person name="Napoli C.A."/>
            <person name="Nelson D.R."/>
            <person name="Nyvall-Collen P."/>
            <person name="Peters A.F."/>
            <person name="Pommier C."/>
            <person name="Potin P."/>
            <person name="Poulain J."/>
            <person name="Quesneville H."/>
            <person name="Read B."/>
            <person name="Rensing S.A."/>
            <person name="Ritter A."/>
            <person name="Rousvoal S."/>
            <person name="Samanta M."/>
            <person name="Samson G."/>
            <person name="Schroeder D.C."/>
            <person name="Segurens B."/>
            <person name="Strittmatter M."/>
            <person name="Tonon T."/>
            <person name="Tregear J.W."/>
            <person name="Valentin K."/>
            <person name="von Dassow P."/>
            <person name="Yamagishi T."/>
            <person name="Van de Peer Y."/>
            <person name="Wincker P."/>
        </authorList>
    </citation>
    <scope>NUCLEOTIDE SEQUENCE [LARGE SCALE GENOMIC DNA]</scope>
    <source>
        <strain evidence="9">Ec32 / CCAP1310/4</strain>
    </source>
</reference>
<dbReference type="GO" id="GO:0000162">
    <property type="term" value="P:L-tryptophan biosynthetic process"/>
    <property type="evidence" value="ECO:0007669"/>
    <property type="project" value="TreeGrafter"/>
</dbReference>
<accession>D7G369</accession>
<organism evidence="8 9">
    <name type="scientific">Ectocarpus siliculosus</name>
    <name type="common">Brown alga</name>
    <name type="synonym">Conferva siliculosa</name>
    <dbReference type="NCBI Taxonomy" id="2880"/>
    <lineage>
        <taxon>Eukaryota</taxon>
        <taxon>Sar</taxon>
        <taxon>Stramenopiles</taxon>
        <taxon>Ochrophyta</taxon>
        <taxon>PX clade</taxon>
        <taxon>Phaeophyceae</taxon>
        <taxon>Ectocarpales</taxon>
        <taxon>Ectocarpaceae</taxon>
        <taxon>Ectocarpus</taxon>
    </lineage>
</organism>
<protein>
    <recommendedName>
        <fullName evidence="3">1-(5-phosphoribosyl)-5-[(5-phosphoribosylamino)methylideneamino]imidazole-4-carboxamideisomerase</fullName>
        <ecNumber evidence="3">5.3.1.16</ecNumber>
    </recommendedName>
</protein>
<dbReference type="UniPathway" id="UPA00031">
    <property type="reaction ID" value="UER00009"/>
</dbReference>
<dbReference type="eggNOG" id="KOG3055">
    <property type="taxonomic scope" value="Eukaryota"/>
</dbReference>
<dbReference type="InterPro" id="IPR044524">
    <property type="entry name" value="Isoase_HisA-like"/>
</dbReference>
<dbReference type="EMBL" id="FN648708">
    <property type="protein sequence ID" value="CBJ26916.1"/>
    <property type="molecule type" value="Genomic_DNA"/>
</dbReference>
<sequence>MAESSMVSAAGDGGRGEGLDRSVRFRPCIDLHEGKVKQIVGSTLSATGERTSTLETNYETTKSSADFAKMYERDGLRGGHVIMLGGGCEEAALAAIKAFPGGLHVGGGVNPSNAMKYLDAGASHVIVTSYVFKDGEIDWERLEELRTAVGKDRLVLDLSCRRRPGGLERGDFLVVTNKWQKFTRFAVTRENLERLAGYCDEFLVHGVDAEGKMCGVLEDLVSLLGDFSPRLVTYAGGASSLTDLDRVRELGRGRVDLTIGSALDIFGGDLRYDDVVLWQRQQEARKPVTSGE</sequence>
<evidence type="ECO:0000313" key="8">
    <source>
        <dbReference type="EMBL" id="CBJ26916.1"/>
    </source>
</evidence>
<dbReference type="GO" id="GO:0003949">
    <property type="term" value="F:1-(5-phosphoribosyl)-5-[(5-phosphoribosylamino)methylideneamino]imidazole-4-carboxamide isomerase activity"/>
    <property type="evidence" value="ECO:0007669"/>
    <property type="project" value="UniProtKB-EC"/>
</dbReference>
<dbReference type="Gene3D" id="3.20.20.70">
    <property type="entry name" value="Aldolase class I"/>
    <property type="match status" value="1"/>
</dbReference>
<dbReference type="GO" id="GO:0000105">
    <property type="term" value="P:L-histidine biosynthetic process"/>
    <property type="evidence" value="ECO:0007669"/>
    <property type="project" value="UniProtKB-UniPathway"/>
</dbReference>
<keyword evidence="6 8" id="KW-0413">Isomerase</keyword>
<dbReference type="OMA" id="IEWNKTH"/>
<dbReference type="OrthoDB" id="446074at2759"/>
<dbReference type="PANTHER" id="PTHR43090:SF2">
    <property type="entry name" value="1-(5-PHOSPHORIBOSYL)-5-[(5-PHOSPHORIBOSYLAMINO)METHYLIDENEAMINO] IMIDAZOLE-4-CARBOXAMIDE ISOMERASE"/>
    <property type="match status" value="1"/>
</dbReference>
<evidence type="ECO:0000256" key="2">
    <source>
        <dbReference type="ARBA" id="ARBA00009667"/>
    </source>
</evidence>
<dbReference type="PANTHER" id="PTHR43090">
    <property type="entry name" value="1-(5-PHOSPHORIBOSYL)-5-[(5-PHOSPHORIBOSYLAMINO)METHYLIDENEAMINO] IMIDAZOLE-4-CARBOXAMIDE ISOMERASE"/>
    <property type="match status" value="1"/>
</dbReference>
<dbReference type="InterPro" id="IPR011858">
    <property type="entry name" value="His6/HISN3"/>
</dbReference>
<dbReference type="InParanoid" id="D7G369"/>
<dbReference type="EC" id="5.3.1.16" evidence="3"/>
<gene>
    <name evidence="8" type="primary">HIS4</name>
    <name evidence="8" type="ORF">Esi_0050_0038</name>
</gene>
<comment type="pathway">
    <text evidence="1">Amino-acid biosynthesis; L-histidine biosynthesis; L-histidine from 5-phospho-alpha-D-ribose 1-diphosphate: step 4/9.</text>
</comment>
<dbReference type="InterPro" id="IPR006062">
    <property type="entry name" value="His_biosynth"/>
</dbReference>
<name>D7G369_ECTSI</name>
<evidence type="ECO:0000256" key="5">
    <source>
        <dbReference type="ARBA" id="ARBA00023102"/>
    </source>
</evidence>
<keyword evidence="5 7" id="KW-0368">Histidine biosynthesis</keyword>
<dbReference type="SUPFAM" id="SSF51366">
    <property type="entry name" value="Ribulose-phoshate binding barrel"/>
    <property type="match status" value="1"/>
</dbReference>
<comment type="similarity">
    <text evidence="2 7">Belongs to the HisA/HisF family.</text>
</comment>